<dbReference type="PROSITE" id="PS00571">
    <property type="entry name" value="AMIDASES"/>
    <property type="match status" value="1"/>
</dbReference>
<dbReference type="InterPro" id="IPR036928">
    <property type="entry name" value="AS_sf"/>
</dbReference>
<comment type="similarity">
    <text evidence="1">Belongs to the amidase family.</text>
</comment>
<dbReference type="Pfam" id="PF01425">
    <property type="entry name" value="Amidase"/>
    <property type="match status" value="1"/>
</dbReference>
<dbReference type="Gene3D" id="3.90.1300.10">
    <property type="entry name" value="Amidase signature (AS) domain"/>
    <property type="match status" value="1"/>
</dbReference>
<feature type="region of interest" description="Disordered" evidence="2">
    <location>
        <begin position="140"/>
        <end position="162"/>
    </location>
</feature>
<dbReference type="InterPro" id="IPR020556">
    <property type="entry name" value="Amidase_CS"/>
</dbReference>
<proteinExistence type="inferred from homology"/>
<dbReference type="InterPro" id="IPR000120">
    <property type="entry name" value="Amidase"/>
</dbReference>
<protein>
    <submittedName>
        <fullName evidence="4">Amidase</fullName>
        <ecNumber evidence="4">3.5.1.4</ecNumber>
    </submittedName>
</protein>
<keyword evidence="5" id="KW-1185">Reference proteome</keyword>
<keyword evidence="4" id="KW-0378">Hydrolase</keyword>
<dbReference type="EMBL" id="JACHBL010000001">
    <property type="protein sequence ID" value="MBB5598780.1"/>
    <property type="molecule type" value="Genomic_DNA"/>
</dbReference>
<feature type="domain" description="Amidase" evidence="3">
    <location>
        <begin position="30"/>
        <end position="483"/>
    </location>
</feature>
<dbReference type="RefSeq" id="WP_183642979.1">
    <property type="nucleotide sequence ID" value="NZ_JACHBL010000001.1"/>
</dbReference>
<dbReference type="PANTHER" id="PTHR11895:SF7">
    <property type="entry name" value="GLUTAMYL-TRNA(GLN) AMIDOTRANSFERASE SUBUNIT A, MITOCHONDRIAL"/>
    <property type="match status" value="1"/>
</dbReference>
<organism evidence="4 5">
    <name type="scientific">Neomicrococcus lactis</name>
    <dbReference type="NCBI Taxonomy" id="732241"/>
    <lineage>
        <taxon>Bacteria</taxon>
        <taxon>Bacillati</taxon>
        <taxon>Actinomycetota</taxon>
        <taxon>Actinomycetes</taxon>
        <taxon>Micrococcales</taxon>
        <taxon>Micrococcaceae</taxon>
        <taxon>Neomicrococcus</taxon>
    </lineage>
</organism>
<evidence type="ECO:0000256" key="1">
    <source>
        <dbReference type="ARBA" id="ARBA00009199"/>
    </source>
</evidence>
<evidence type="ECO:0000256" key="2">
    <source>
        <dbReference type="SAM" id="MobiDB-lite"/>
    </source>
</evidence>
<dbReference type="PANTHER" id="PTHR11895">
    <property type="entry name" value="TRANSAMIDASE"/>
    <property type="match status" value="1"/>
</dbReference>
<dbReference type="GO" id="GO:0004040">
    <property type="term" value="F:amidase activity"/>
    <property type="evidence" value="ECO:0007669"/>
    <property type="project" value="UniProtKB-EC"/>
</dbReference>
<name>A0A7W8YCP8_9MICC</name>
<evidence type="ECO:0000313" key="4">
    <source>
        <dbReference type="EMBL" id="MBB5598780.1"/>
    </source>
</evidence>
<dbReference type="EC" id="3.5.1.4" evidence="4"/>
<gene>
    <name evidence="4" type="ORF">BKA12_001860</name>
</gene>
<comment type="caution">
    <text evidence="4">The sequence shown here is derived from an EMBL/GenBank/DDBJ whole genome shotgun (WGS) entry which is preliminary data.</text>
</comment>
<reference evidence="4 5" key="1">
    <citation type="submission" date="2020-08" db="EMBL/GenBank/DDBJ databases">
        <title>Sequencing the genomes of 1000 actinobacteria strains.</title>
        <authorList>
            <person name="Klenk H.-P."/>
        </authorList>
    </citation>
    <scope>NUCLEOTIDE SEQUENCE [LARGE SCALE GENOMIC DNA]</scope>
    <source>
        <strain evidence="4 5">DSM 23694</strain>
    </source>
</reference>
<evidence type="ECO:0000259" key="3">
    <source>
        <dbReference type="Pfam" id="PF01425"/>
    </source>
</evidence>
<dbReference type="SUPFAM" id="SSF75304">
    <property type="entry name" value="Amidase signature (AS) enzymes"/>
    <property type="match status" value="1"/>
</dbReference>
<dbReference type="Proteomes" id="UP000523863">
    <property type="component" value="Unassembled WGS sequence"/>
</dbReference>
<accession>A0A7W8YCP8</accession>
<evidence type="ECO:0000313" key="5">
    <source>
        <dbReference type="Proteomes" id="UP000523863"/>
    </source>
</evidence>
<dbReference type="InterPro" id="IPR023631">
    <property type="entry name" value="Amidase_dom"/>
</dbReference>
<dbReference type="AlphaFoldDB" id="A0A7W8YCP8"/>
<sequence length="500" mass="53342">MTNRPTRLSTLPAAWELRDSLQRRDISSQELLAQNLERILELNDELGTFVALDADKALTSAKAYDDAREVSLPTLLGGLPLAWKDLVDVEGFPTRMGSAITPDAPAPVSHPLVKKVTQAGSFTIGKTAIPEFGLNAYSENDANPPARNPFDPTRTPGGSSGGAAAAVASGMLAVAPGNDGGGSVRIPAAACGLVGLKPSLGIIPEDLLNGFSAGQTPLTDKRGAPRLAVSGPLGRSALDAALLFDAMTGTRGANSHFEVTKTLDPIHATYAPKHAKERPEDAKLLGRDEPLHVAISTDSPFDAALGSQLSPEALTALETGRRLIEQVGCVVVPEKFEYPEDYHQTFRTVWTGGLSEAPLPPEAEPMLTALARDFRESSRAQSEVEKQAAATRLSQMSRGFRETWGRFDVVMTPALAWEPPEIGFFTREDPERDYVLQCLFTPFTSMVNVSGLPAIVVPVTVTKNGLPMAVQLIGRMHSERQLLTLAAAIEAARGPLLFGN</sequence>